<dbReference type="AlphaFoldDB" id="A0A679J2L2"/>
<feature type="chain" id="PRO_5025478312" description="YiiX family permuted papain-like enzyme" evidence="1">
    <location>
        <begin position="31"/>
        <end position="212"/>
    </location>
</feature>
<organism evidence="2">
    <name type="scientific">Variovorax paradoxus</name>
    <dbReference type="NCBI Taxonomy" id="34073"/>
    <lineage>
        <taxon>Bacteria</taxon>
        <taxon>Pseudomonadati</taxon>
        <taxon>Pseudomonadota</taxon>
        <taxon>Betaproteobacteria</taxon>
        <taxon>Burkholderiales</taxon>
        <taxon>Comamonadaceae</taxon>
        <taxon>Variovorax</taxon>
    </lineage>
</organism>
<reference evidence="2" key="1">
    <citation type="submission" date="2019-12" db="EMBL/GenBank/DDBJ databases">
        <authorList>
            <person name="Cremers G."/>
        </authorList>
    </citation>
    <scope>NUCLEOTIDE SEQUENCE</scope>
    <source>
        <strain evidence="2">Vvax</strain>
    </source>
</reference>
<sequence>MIFTPRPAFALALALAAALSAALLVPAAHAAPALKDGDIVFHTSRSAQSLAVQRATGSRYSHMGIVLLRDGKPYVFEAVQTVRYTPLAQWAARGNGGHYVAKRLRNADTLLTPGAVARLRAGTSDFEGRPYDLTFEWSDRRIYCSELVWKLYQRALGVRIGELQKIREFNLGDPAVRAKMRERYGDRVPMDEPVISPVAMFDSPLLRTVETR</sequence>
<dbReference type="Pfam" id="PF05708">
    <property type="entry name" value="Peptidase_C92"/>
    <property type="match status" value="1"/>
</dbReference>
<accession>A0A679J2L2</accession>
<proteinExistence type="predicted"/>
<evidence type="ECO:0000313" key="2">
    <source>
        <dbReference type="EMBL" id="CAA2102773.1"/>
    </source>
</evidence>
<dbReference type="NCBIfam" id="NF007458">
    <property type="entry name" value="PRK10030.1"/>
    <property type="match status" value="1"/>
</dbReference>
<dbReference type="InterPro" id="IPR038765">
    <property type="entry name" value="Papain-like_cys_pep_sf"/>
</dbReference>
<gene>
    <name evidence="2" type="ORF">VVAX_01924</name>
</gene>
<evidence type="ECO:0008006" key="3">
    <source>
        <dbReference type="Google" id="ProtNLM"/>
    </source>
</evidence>
<dbReference type="EMBL" id="LR743507">
    <property type="protein sequence ID" value="CAA2102773.1"/>
    <property type="molecule type" value="Genomic_DNA"/>
</dbReference>
<keyword evidence="1" id="KW-0732">Signal</keyword>
<protein>
    <recommendedName>
        <fullName evidence="3">YiiX family permuted papain-like enzyme</fullName>
    </recommendedName>
</protein>
<feature type="signal peptide" evidence="1">
    <location>
        <begin position="1"/>
        <end position="30"/>
    </location>
</feature>
<evidence type="ECO:0000256" key="1">
    <source>
        <dbReference type="SAM" id="SignalP"/>
    </source>
</evidence>
<dbReference type="InterPro" id="IPR024453">
    <property type="entry name" value="Peptidase_C92"/>
</dbReference>
<dbReference type="Gene3D" id="3.90.1720.10">
    <property type="entry name" value="endopeptidase domain like (from Nostoc punctiforme)"/>
    <property type="match status" value="1"/>
</dbReference>
<dbReference type="SUPFAM" id="SSF54001">
    <property type="entry name" value="Cysteine proteinases"/>
    <property type="match status" value="1"/>
</dbReference>
<name>A0A679J2L2_VARPD</name>
<dbReference type="RefSeq" id="WP_339089617.1">
    <property type="nucleotide sequence ID" value="NZ_LR743507.1"/>
</dbReference>